<proteinExistence type="predicted"/>
<evidence type="ECO:0000256" key="1">
    <source>
        <dbReference type="SAM" id="Phobius"/>
    </source>
</evidence>
<evidence type="ECO:0000313" key="3">
    <source>
        <dbReference type="Proteomes" id="UP001239462"/>
    </source>
</evidence>
<organism evidence="2 3">
    <name type="scientific">Roseiconus lacunae</name>
    <dbReference type="NCBI Taxonomy" id="2605694"/>
    <lineage>
        <taxon>Bacteria</taxon>
        <taxon>Pseudomonadati</taxon>
        <taxon>Planctomycetota</taxon>
        <taxon>Planctomycetia</taxon>
        <taxon>Pirellulales</taxon>
        <taxon>Pirellulaceae</taxon>
        <taxon>Roseiconus</taxon>
    </lineage>
</organism>
<dbReference type="RefSeq" id="WP_289162732.1">
    <property type="nucleotide sequence ID" value="NZ_JASZZN010000004.1"/>
</dbReference>
<comment type="caution">
    <text evidence="2">The sequence shown here is derived from an EMBL/GenBank/DDBJ whole genome shotgun (WGS) entry which is preliminary data.</text>
</comment>
<reference evidence="2 3" key="1">
    <citation type="submission" date="2023-06" db="EMBL/GenBank/DDBJ databases">
        <title>Roseiconus lacunae JC819 isolated from Gulf of Mannar region, Tamil Nadu.</title>
        <authorList>
            <person name="Pk S."/>
            <person name="Ch S."/>
            <person name="Ch V.R."/>
        </authorList>
    </citation>
    <scope>NUCLEOTIDE SEQUENCE [LARGE SCALE GENOMIC DNA]</scope>
    <source>
        <strain evidence="2 3">JC819</strain>
    </source>
</reference>
<keyword evidence="3" id="KW-1185">Reference proteome</keyword>
<dbReference type="Proteomes" id="UP001239462">
    <property type="component" value="Unassembled WGS sequence"/>
</dbReference>
<name>A0ABT7PFK2_9BACT</name>
<gene>
    <name evidence="2" type="ORF">QTN89_07490</name>
</gene>
<keyword evidence="1" id="KW-0812">Transmembrane</keyword>
<dbReference type="EMBL" id="JASZZN010000004">
    <property type="protein sequence ID" value="MDM4015265.1"/>
    <property type="molecule type" value="Genomic_DNA"/>
</dbReference>
<protein>
    <submittedName>
        <fullName evidence="2">Uncharacterized protein</fullName>
    </submittedName>
</protein>
<accession>A0ABT7PFK2</accession>
<keyword evidence="1" id="KW-0472">Membrane</keyword>
<feature type="transmembrane region" description="Helical" evidence="1">
    <location>
        <begin position="62"/>
        <end position="83"/>
    </location>
</feature>
<evidence type="ECO:0000313" key="2">
    <source>
        <dbReference type="EMBL" id="MDM4015265.1"/>
    </source>
</evidence>
<feature type="transmembrane region" description="Helical" evidence="1">
    <location>
        <begin position="89"/>
        <end position="108"/>
    </location>
</feature>
<sequence>MKPTQPGDIIRVSVLRLTEAGSTNIVIWQTQGYTINQERTQMNGSLDISTDISQSRWNAGGWFGGAIGSSAWMVIIACFLIGFDQTGLAIVPVICFAITMTAAVMIWYCRARISVASGMLTLIGVLTFTIPITWFSTSLFANDAVRASMNWPSSPIATLLVLFTAPAVGLWMLFVETRRTS</sequence>
<keyword evidence="1" id="KW-1133">Transmembrane helix</keyword>
<feature type="transmembrane region" description="Helical" evidence="1">
    <location>
        <begin position="115"/>
        <end position="136"/>
    </location>
</feature>
<feature type="transmembrane region" description="Helical" evidence="1">
    <location>
        <begin position="156"/>
        <end position="175"/>
    </location>
</feature>